<protein>
    <submittedName>
        <fullName evidence="1">Uncharacterized protein</fullName>
    </submittedName>
</protein>
<keyword evidence="2" id="KW-1185">Reference proteome</keyword>
<proteinExistence type="predicted"/>
<dbReference type="Proteomes" id="UP000828101">
    <property type="component" value="Segment"/>
</dbReference>
<reference evidence="1 2" key="1">
    <citation type="submission" date="2021-10" db="EMBL/GenBank/DDBJ databases">
        <authorList>
            <person name="James R."/>
            <person name="Lavering E.D."/>
            <person name="Fairholm J.D."/>
            <person name="Ogilvie B.H."/>
            <person name="Thurgood T.L."/>
            <person name="Hyer A."/>
            <person name="Robison R.A."/>
            <person name="Grose J.H."/>
        </authorList>
    </citation>
    <scope>NUCLEOTIDE SEQUENCE [LARGE SCALE GENOMIC DNA]</scope>
</reference>
<name>A0AAE8YYS5_9CAUD</name>
<organism evidence="1 2">
    <name type="scientific">Bacillus phage vB_BanS_Skywalker</name>
    <dbReference type="NCBI Taxonomy" id="2894789"/>
    <lineage>
        <taxon>Viruses</taxon>
        <taxon>Duplodnaviria</taxon>
        <taxon>Heunggongvirae</taxon>
        <taxon>Uroviricota</taxon>
        <taxon>Caudoviricetes</taxon>
        <taxon>Joanripponvirinae</taxon>
        <taxon>Tsamsavirus</taxon>
        <taxon>Tsamsavirus skywalker</taxon>
    </lineage>
</organism>
<evidence type="ECO:0000313" key="1">
    <source>
        <dbReference type="EMBL" id="UGO51409.1"/>
    </source>
</evidence>
<accession>A0AAE8YYS5</accession>
<sequence length="100" mass="11974">MKMMKIEVAPYLESVRTVEEFEKVVSLVIARKNLIKTMFLIGYNMKEEIQELREQIYIVNNWIIDRLESGAYSGHDLVLDSLRENRTYLLNTSKEMREWE</sequence>
<evidence type="ECO:0000313" key="2">
    <source>
        <dbReference type="Proteomes" id="UP000828101"/>
    </source>
</evidence>
<gene>
    <name evidence="1" type="ORF">SKYWALKER_252</name>
</gene>
<dbReference type="EMBL" id="OK499994">
    <property type="protein sequence ID" value="UGO51409.1"/>
    <property type="molecule type" value="Genomic_DNA"/>
</dbReference>